<feature type="compositionally biased region" description="Low complexity" evidence="4">
    <location>
        <begin position="267"/>
        <end position="283"/>
    </location>
</feature>
<evidence type="ECO:0000256" key="2">
    <source>
        <dbReference type="ARBA" id="ARBA00023125"/>
    </source>
</evidence>
<evidence type="ECO:0000259" key="5">
    <source>
        <dbReference type="PROSITE" id="PS01124"/>
    </source>
</evidence>
<reference evidence="6 7" key="1">
    <citation type="submission" date="2020-12" db="EMBL/GenBank/DDBJ databases">
        <title>Brachybacterium sp. MASK1Z-5, whole genome shotgun sequence.</title>
        <authorList>
            <person name="Tuo L."/>
        </authorList>
    </citation>
    <scope>NUCLEOTIDE SEQUENCE [LARGE SCALE GENOMIC DNA]</scope>
    <source>
        <strain evidence="6 7">MASK1Z-5</strain>
    </source>
</reference>
<protein>
    <submittedName>
        <fullName evidence="6">Helix-turn-helix transcriptional regulator</fullName>
    </submittedName>
</protein>
<organism evidence="6 7">
    <name type="scientific">Brachybacterium halotolerans</name>
    <dbReference type="NCBI Taxonomy" id="2795215"/>
    <lineage>
        <taxon>Bacteria</taxon>
        <taxon>Bacillati</taxon>
        <taxon>Actinomycetota</taxon>
        <taxon>Actinomycetes</taxon>
        <taxon>Micrococcales</taxon>
        <taxon>Dermabacteraceae</taxon>
        <taxon>Brachybacterium</taxon>
    </lineage>
</organism>
<evidence type="ECO:0000256" key="4">
    <source>
        <dbReference type="SAM" id="MobiDB-lite"/>
    </source>
</evidence>
<dbReference type="SMART" id="SM00342">
    <property type="entry name" value="HTH_ARAC"/>
    <property type="match status" value="1"/>
</dbReference>
<dbReference type="SUPFAM" id="SSF51182">
    <property type="entry name" value="RmlC-like cupins"/>
    <property type="match status" value="1"/>
</dbReference>
<keyword evidence="1" id="KW-0805">Transcription regulation</keyword>
<comment type="caution">
    <text evidence="6">The sequence shown here is derived from an EMBL/GenBank/DDBJ whole genome shotgun (WGS) entry which is preliminary data.</text>
</comment>
<keyword evidence="3" id="KW-0804">Transcription</keyword>
<feature type="region of interest" description="Disordered" evidence="4">
    <location>
        <begin position="260"/>
        <end position="283"/>
    </location>
</feature>
<dbReference type="Gene3D" id="2.60.120.10">
    <property type="entry name" value="Jelly Rolls"/>
    <property type="match status" value="1"/>
</dbReference>
<keyword evidence="2" id="KW-0238">DNA-binding</keyword>
<dbReference type="Pfam" id="PF12833">
    <property type="entry name" value="HTH_18"/>
    <property type="match status" value="1"/>
</dbReference>
<dbReference type="InterPro" id="IPR014710">
    <property type="entry name" value="RmlC-like_jellyroll"/>
</dbReference>
<evidence type="ECO:0000256" key="1">
    <source>
        <dbReference type="ARBA" id="ARBA00023015"/>
    </source>
</evidence>
<dbReference type="PROSITE" id="PS01124">
    <property type="entry name" value="HTH_ARAC_FAMILY_2"/>
    <property type="match status" value="1"/>
</dbReference>
<dbReference type="InterPro" id="IPR013096">
    <property type="entry name" value="Cupin_2"/>
</dbReference>
<dbReference type="EMBL" id="JAEDAJ010000005">
    <property type="protein sequence ID" value="MBK0331847.1"/>
    <property type="molecule type" value="Genomic_DNA"/>
</dbReference>
<dbReference type="SUPFAM" id="SSF46689">
    <property type="entry name" value="Homeodomain-like"/>
    <property type="match status" value="2"/>
</dbReference>
<gene>
    <name evidence="6" type="ORF">I8D64_10565</name>
</gene>
<dbReference type="CDD" id="cd02208">
    <property type="entry name" value="cupin_RmlC-like"/>
    <property type="match status" value="1"/>
</dbReference>
<dbReference type="Pfam" id="PF07883">
    <property type="entry name" value="Cupin_2"/>
    <property type="match status" value="1"/>
</dbReference>
<dbReference type="Proteomes" id="UP000612352">
    <property type="component" value="Unassembled WGS sequence"/>
</dbReference>
<keyword evidence="7" id="KW-1185">Reference proteome</keyword>
<evidence type="ECO:0000313" key="7">
    <source>
        <dbReference type="Proteomes" id="UP000612352"/>
    </source>
</evidence>
<proteinExistence type="predicted"/>
<dbReference type="InterPro" id="IPR009057">
    <property type="entry name" value="Homeodomain-like_sf"/>
</dbReference>
<dbReference type="RefSeq" id="WP_200502554.1">
    <property type="nucleotide sequence ID" value="NZ_JAEDAJ010000005.1"/>
</dbReference>
<evidence type="ECO:0000256" key="3">
    <source>
        <dbReference type="ARBA" id="ARBA00023163"/>
    </source>
</evidence>
<dbReference type="PANTHER" id="PTHR46796:SF13">
    <property type="entry name" value="HTH-TYPE TRANSCRIPTIONAL ACTIVATOR RHAS"/>
    <property type="match status" value="1"/>
</dbReference>
<dbReference type="Gene3D" id="1.10.10.60">
    <property type="entry name" value="Homeodomain-like"/>
    <property type="match status" value="2"/>
</dbReference>
<feature type="domain" description="HTH araC/xylS-type" evidence="5">
    <location>
        <begin position="158"/>
        <end position="256"/>
    </location>
</feature>
<dbReference type="InterPro" id="IPR018060">
    <property type="entry name" value="HTH_AraC"/>
</dbReference>
<accession>A0ABS1BAZ1</accession>
<dbReference type="InterPro" id="IPR011051">
    <property type="entry name" value="RmlC_Cupin_sf"/>
</dbReference>
<dbReference type="InterPro" id="IPR050204">
    <property type="entry name" value="AraC_XylS_family_regulators"/>
</dbReference>
<sequence length="283" mass="30086">MDVSDGSTAEAWVLAVSRMVRLAPGEVLPPHRTSLWLLVREGTVEVAGRTGPHRLEPGDAAYIHRARVHPVRALSVTSLAVADLRRLGKNPPAAPLIARDFAARQNGAVALLDLCPMRPETAVDRPRMTTAYGEILGSAMLSEAGGATPSTAADPIVHRAAGAMESDPLHGWTLSEIAGHVHVGTTVLVERFRRATGLSPMQYLRRLRLEQAMDELGRTDAPLARVAGTAGYGSVEAFVRAFRAHTGCTPGRWRQSIRGLTGSTMNTRAASTAATAPSRSAAK</sequence>
<evidence type="ECO:0000313" key="6">
    <source>
        <dbReference type="EMBL" id="MBK0331847.1"/>
    </source>
</evidence>
<dbReference type="PANTHER" id="PTHR46796">
    <property type="entry name" value="HTH-TYPE TRANSCRIPTIONAL ACTIVATOR RHAS-RELATED"/>
    <property type="match status" value="1"/>
</dbReference>
<name>A0ABS1BAZ1_9MICO</name>